<keyword evidence="2" id="KW-1185">Reference proteome</keyword>
<organism evidence="1 2">
    <name type="scientific">Rhizobium paknamense</name>
    <dbReference type="NCBI Taxonomy" id="1206817"/>
    <lineage>
        <taxon>Bacteria</taxon>
        <taxon>Pseudomonadati</taxon>
        <taxon>Pseudomonadota</taxon>
        <taxon>Alphaproteobacteria</taxon>
        <taxon>Hyphomicrobiales</taxon>
        <taxon>Rhizobiaceae</taxon>
        <taxon>Rhizobium/Agrobacterium group</taxon>
        <taxon>Rhizobium</taxon>
    </lineage>
</organism>
<gene>
    <name evidence="1" type="ORF">QO005_003380</name>
</gene>
<proteinExistence type="predicted"/>
<evidence type="ECO:0000313" key="1">
    <source>
        <dbReference type="EMBL" id="MDQ0457033.1"/>
    </source>
</evidence>
<dbReference type="Proteomes" id="UP001235269">
    <property type="component" value="Unassembled WGS sequence"/>
</dbReference>
<evidence type="ECO:0000313" key="2">
    <source>
        <dbReference type="Proteomes" id="UP001235269"/>
    </source>
</evidence>
<protein>
    <submittedName>
        <fullName evidence="1">Uncharacterized protein</fullName>
    </submittedName>
</protein>
<sequence>MGREKSMLDKARARHALPSPVEVKAVDEKRRCFSAYLRKAGLRVKA</sequence>
<name>A0ABU0IFK1_9HYPH</name>
<comment type="caution">
    <text evidence="1">The sequence shown here is derived from an EMBL/GenBank/DDBJ whole genome shotgun (WGS) entry which is preliminary data.</text>
</comment>
<dbReference type="EMBL" id="JAUSWH010000012">
    <property type="protein sequence ID" value="MDQ0457033.1"/>
    <property type="molecule type" value="Genomic_DNA"/>
</dbReference>
<accession>A0ABU0IFK1</accession>
<reference evidence="1 2" key="1">
    <citation type="submission" date="2023-07" db="EMBL/GenBank/DDBJ databases">
        <title>Genomic Encyclopedia of Type Strains, Phase IV (KMG-IV): sequencing the most valuable type-strain genomes for metagenomic binning, comparative biology and taxonomic classification.</title>
        <authorList>
            <person name="Goeker M."/>
        </authorList>
    </citation>
    <scope>NUCLEOTIDE SEQUENCE [LARGE SCALE GENOMIC DNA]</scope>
    <source>
        <strain evidence="1 2">DSM 100301</strain>
    </source>
</reference>